<dbReference type="PANTHER" id="PTHR23028">
    <property type="entry name" value="ACETYLTRANSFERASE"/>
    <property type="match status" value="1"/>
</dbReference>
<feature type="transmembrane region" description="Helical" evidence="1">
    <location>
        <begin position="362"/>
        <end position="383"/>
    </location>
</feature>
<sequence>MATATARPRNVGVLNGARAVSAVIVLFHHIGALDEDLWDARYLKRQREARGHIPIGSGRRMLGSQQQSALDGQGNPIAEFFLHLIGFGPGHLAVEVFLILAGFVAAHEVWYRLARDNENLNEDERFARASSALVRRYQRAFLSRFWRLGLPLLAVHGVHLMLWSQRLAYGPYLSFPRSEDVLKPYRIGMRAIWSSSLSGSLWILETLFLAPFVALAAQLPVMGARGRARLAWYALVITYLSGNPRDRESYSYFTGVVAGAALADLYNNVALRDRIRLVSLPIASVLVSLPWWPGPMYGQHFCLTLSAVGFVYFILYAPRAMQRILDNRLMERAAPYSYQLYIWHLLVFSFFAVNVQPYVPKLMLYIGGFVVSFLVAVPAYHLLEIPSAKAGALFSQWMLARSSTPKTTLPT</sequence>
<feature type="transmembrane region" description="Helical" evidence="1">
    <location>
        <begin position="12"/>
        <end position="31"/>
    </location>
</feature>
<organism evidence="2 3">
    <name type="scientific">Hondaea fermentalgiana</name>
    <dbReference type="NCBI Taxonomy" id="2315210"/>
    <lineage>
        <taxon>Eukaryota</taxon>
        <taxon>Sar</taxon>
        <taxon>Stramenopiles</taxon>
        <taxon>Bigyra</taxon>
        <taxon>Labyrinthulomycetes</taxon>
        <taxon>Thraustochytrida</taxon>
        <taxon>Thraustochytriidae</taxon>
        <taxon>Hondaea</taxon>
    </lineage>
</organism>
<dbReference type="InterPro" id="IPR050879">
    <property type="entry name" value="Acyltransferase_3"/>
</dbReference>
<keyword evidence="1" id="KW-0472">Membrane</keyword>
<keyword evidence="3" id="KW-1185">Reference proteome</keyword>
<keyword evidence="1" id="KW-0812">Transmembrane</keyword>
<feature type="transmembrane region" description="Helical" evidence="1">
    <location>
        <begin position="145"/>
        <end position="163"/>
    </location>
</feature>
<dbReference type="AlphaFoldDB" id="A0A2R5GLS9"/>
<comment type="caution">
    <text evidence="2">The sequence shown here is derived from an EMBL/GenBank/DDBJ whole genome shotgun (WGS) entry which is preliminary data.</text>
</comment>
<dbReference type="GO" id="GO:0000271">
    <property type="term" value="P:polysaccharide biosynthetic process"/>
    <property type="evidence" value="ECO:0007669"/>
    <property type="project" value="TreeGrafter"/>
</dbReference>
<evidence type="ECO:0000313" key="3">
    <source>
        <dbReference type="Proteomes" id="UP000241890"/>
    </source>
</evidence>
<proteinExistence type="predicted"/>
<feature type="transmembrane region" description="Helical" evidence="1">
    <location>
        <begin position="338"/>
        <end position="356"/>
    </location>
</feature>
<gene>
    <name evidence="2" type="ORF">FCC1311_054632</name>
</gene>
<dbReference type="GO" id="GO:0016020">
    <property type="term" value="C:membrane"/>
    <property type="evidence" value="ECO:0007669"/>
    <property type="project" value="TreeGrafter"/>
</dbReference>
<protein>
    <submittedName>
        <fullName evidence="2">Uncharacterized protein</fullName>
    </submittedName>
</protein>
<dbReference type="PANTHER" id="PTHR23028:SF53">
    <property type="entry name" value="ACYL_TRANSF_3 DOMAIN-CONTAINING PROTEIN"/>
    <property type="match status" value="1"/>
</dbReference>
<name>A0A2R5GLS9_9STRA</name>
<evidence type="ECO:0000313" key="2">
    <source>
        <dbReference type="EMBL" id="GBG29241.1"/>
    </source>
</evidence>
<dbReference type="EMBL" id="BEYU01000054">
    <property type="protein sequence ID" value="GBG29241.1"/>
    <property type="molecule type" value="Genomic_DNA"/>
</dbReference>
<dbReference type="InParanoid" id="A0A2R5GLS9"/>
<feature type="transmembrane region" description="Helical" evidence="1">
    <location>
        <begin position="80"/>
        <end position="106"/>
    </location>
</feature>
<feature type="transmembrane region" description="Helical" evidence="1">
    <location>
        <begin position="298"/>
        <end position="317"/>
    </location>
</feature>
<evidence type="ECO:0000256" key="1">
    <source>
        <dbReference type="SAM" id="Phobius"/>
    </source>
</evidence>
<accession>A0A2R5GLS9</accession>
<feature type="transmembrane region" description="Helical" evidence="1">
    <location>
        <begin position="199"/>
        <end position="219"/>
    </location>
</feature>
<dbReference type="Proteomes" id="UP000241890">
    <property type="component" value="Unassembled WGS sequence"/>
</dbReference>
<feature type="transmembrane region" description="Helical" evidence="1">
    <location>
        <begin position="275"/>
        <end position="292"/>
    </location>
</feature>
<reference evidence="2 3" key="1">
    <citation type="submission" date="2017-12" db="EMBL/GenBank/DDBJ databases">
        <title>Sequencing, de novo assembly and annotation of complete genome of a new Thraustochytrid species, strain FCC1311.</title>
        <authorList>
            <person name="Sedici K."/>
            <person name="Godart F."/>
            <person name="Aiese Cigliano R."/>
            <person name="Sanseverino W."/>
            <person name="Barakat M."/>
            <person name="Ortet P."/>
            <person name="Marechal E."/>
            <person name="Cagnac O."/>
            <person name="Amato A."/>
        </authorList>
    </citation>
    <scope>NUCLEOTIDE SEQUENCE [LARGE SCALE GENOMIC DNA]</scope>
</reference>
<keyword evidence="1" id="KW-1133">Transmembrane helix</keyword>